<feature type="chain" id="PRO_5039580304" evidence="1">
    <location>
        <begin position="26"/>
        <end position="345"/>
    </location>
</feature>
<dbReference type="KEGG" id="cac:CA_C1010"/>
<protein>
    <submittedName>
        <fullName evidence="2">Predicted phosphohydrolase, Icc family</fullName>
    </submittedName>
</protein>
<dbReference type="RefSeq" id="WP_010964328.1">
    <property type="nucleotide sequence ID" value="NC_003030.1"/>
</dbReference>
<dbReference type="InterPro" id="IPR029052">
    <property type="entry name" value="Metallo-depent_PP-like"/>
</dbReference>
<dbReference type="InterPro" id="IPR051158">
    <property type="entry name" value="Metallophosphoesterase_sf"/>
</dbReference>
<feature type="signal peptide" evidence="1">
    <location>
        <begin position="1"/>
        <end position="25"/>
    </location>
</feature>
<dbReference type="AlphaFoldDB" id="Q97KA9"/>
<dbReference type="EMBL" id="AE001437">
    <property type="protein sequence ID" value="AAK78986.1"/>
    <property type="molecule type" value="Genomic_DNA"/>
</dbReference>
<dbReference type="SUPFAM" id="SSF56300">
    <property type="entry name" value="Metallo-dependent phosphatases"/>
    <property type="match status" value="1"/>
</dbReference>
<proteinExistence type="predicted"/>
<dbReference type="PANTHER" id="PTHR31302">
    <property type="entry name" value="TRANSMEMBRANE PROTEIN WITH METALLOPHOSPHOESTERASE DOMAIN-RELATED"/>
    <property type="match status" value="1"/>
</dbReference>
<accession>Q97KA9</accession>
<keyword evidence="1" id="KW-0732">Signal</keyword>
<dbReference type="Proteomes" id="UP000000814">
    <property type="component" value="Chromosome"/>
</dbReference>
<sequence>MKKRKTFLSLLIAAVATFGIYSATAIKASAQYEFDVISDTHIGSDDQGGWHATKNLKTTLECIAKYNSNDQCVVFNGDNVDTAYQDTYDQLYNNISQIKGDLSNNGYKIPYMYFNIGNHEYSFGGTSTGNYQTCLNNFNYNTNRIRSLIGSRPGVTDSARNNSYDLQYINNKNDRLAFLGTDEIPSNPCDAYLNPSQIDWLSSTIRTNRNEWSNSRGKKPMFVFLHQPLQYTVYGSDPTNPNFSGWGTLLNTDTLEQYALNGHPEVIMFTGHTHREFSNAYYGDSDNFCSLGSSSASIFGVPSLGNTDNDPEGYHVTVYSDGVVVQGVKYRSDGPQQVNTRTINF</sequence>
<dbReference type="PIR" id="G97024">
    <property type="entry name" value="G97024"/>
</dbReference>
<dbReference type="eggNOG" id="COG1409">
    <property type="taxonomic scope" value="Bacteria"/>
</dbReference>
<dbReference type="HOGENOM" id="CLU_054708_1_0_9"/>
<gene>
    <name evidence="2" type="ordered locus">CA_C1010</name>
</gene>
<dbReference type="PANTHER" id="PTHR31302:SF0">
    <property type="entry name" value="TRANSMEMBRANE PROTEIN WITH METALLOPHOSPHOESTERASE DOMAIN"/>
    <property type="match status" value="1"/>
</dbReference>
<evidence type="ECO:0000256" key="1">
    <source>
        <dbReference type="SAM" id="SignalP"/>
    </source>
</evidence>
<organism evidence="2 3">
    <name type="scientific">Clostridium acetobutylicum (strain ATCC 824 / DSM 792 / JCM 1419 / IAM 19013 / LMG 5710 / NBRC 13948 / NRRL B-527 / VKM B-1787 / 2291 / W)</name>
    <dbReference type="NCBI Taxonomy" id="272562"/>
    <lineage>
        <taxon>Bacteria</taxon>
        <taxon>Bacillati</taxon>
        <taxon>Bacillota</taxon>
        <taxon>Clostridia</taxon>
        <taxon>Eubacteriales</taxon>
        <taxon>Clostridiaceae</taxon>
        <taxon>Clostridium</taxon>
    </lineage>
</organism>
<dbReference type="STRING" id="272562.CA_C1010"/>
<dbReference type="Gene3D" id="3.60.21.10">
    <property type="match status" value="1"/>
</dbReference>
<name>Q97KA9_CLOAB</name>
<dbReference type="OrthoDB" id="1645838at2"/>
<dbReference type="PATRIC" id="fig|272562.8.peg.1218"/>
<reference evidence="2 3" key="1">
    <citation type="journal article" date="2001" name="J. Bacteriol.">
        <title>Genome sequence and comparative analysis of the solvent-producing bacterium Clostridium acetobutylicum.</title>
        <authorList>
            <person name="Nolling J."/>
            <person name="Breton G."/>
            <person name="Omelchenko M.V."/>
            <person name="Makarova K.S."/>
            <person name="Zeng Q."/>
            <person name="Gibson R."/>
            <person name="Lee H.M."/>
            <person name="Dubois J."/>
            <person name="Qiu D."/>
            <person name="Hitti J."/>
            <person name="Wolf Y.I."/>
            <person name="Tatusov R.L."/>
            <person name="Sabathe F."/>
            <person name="Doucette-Stamm L."/>
            <person name="Soucaille P."/>
            <person name="Daly M.J."/>
            <person name="Bennett G.N."/>
            <person name="Koonin E.V."/>
            <person name="Smith D.R."/>
        </authorList>
    </citation>
    <scope>NUCLEOTIDE SEQUENCE [LARGE SCALE GENOMIC DNA]</scope>
    <source>
        <strain evidence="3">ATCC 824 / DSM 792 / JCM 1419 / LMG 5710 / VKM B-1787</strain>
    </source>
</reference>
<evidence type="ECO:0000313" key="2">
    <source>
        <dbReference type="EMBL" id="AAK78986.1"/>
    </source>
</evidence>
<keyword evidence="3" id="KW-1185">Reference proteome</keyword>
<evidence type="ECO:0000313" key="3">
    <source>
        <dbReference type="Proteomes" id="UP000000814"/>
    </source>
</evidence>
<dbReference type="GeneID" id="44997524"/>